<keyword evidence="6" id="KW-0804">Transcription</keyword>
<dbReference type="GO" id="GO:0003677">
    <property type="term" value="F:DNA binding"/>
    <property type="evidence" value="ECO:0007669"/>
    <property type="project" value="UniProtKB-UniRule"/>
</dbReference>
<dbReference type="SUPFAM" id="SSF46689">
    <property type="entry name" value="Homeodomain-like"/>
    <property type="match status" value="1"/>
</dbReference>
<evidence type="ECO:0000313" key="13">
    <source>
        <dbReference type="EMBL" id="KAK1311937.1"/>
    </source>
</evidence>
<dbReference type="Pfam" id="PF00046">
    <property type="entry name" value="Homeodomain"/>
    <property type="match status" value="1"/>
</dbReference>
<feature type="region of interest" description="Disordered" evidence="11">
    <location>
        <begin position="207"/>
        <end position="240"/>
    </location>
</feature>
<evidence type="ECO:0000256" key="6">
    <source>
        <dbReference type="ARBA" id="ARBA00023163"/>
    </source>
</evidence>
<dbReference type="InterPro" id="IPR001356">
    <property type="entry name" value="HD"/>
</dbReference>
<evidence type="ECO:0000256" key="7">
    <source>
        <dbReference type="ARBA" id="ARBA00023242"/>
    </source>
</evidence>
<protein>
    <submittedName>
        <fullName evidence="13">WUSCHEL-related homeobox 5</fullName>
    </submittedName>
</protein>
<evidence type="ECO:0000256" key="1">
    <source>
        <dbReference type="ARBA" id="ARBA00004123"/>
    </source>
</evidence>
<keyword evidence="5 9" id="KW-0371">Homeobox</keyword>
<feature type="region of interest" description="Disordered" evidence="11">
    <location>
        <begin position="99"/>
        <end position="123"/>
    </location>
</feature>
<dbReference type="InterPro" id="IPR009057">
    <property type="entry name" value="Homeodomain-like_sf"/>
</dbReference>
<comment type="caution">
    <text evidence="13">The sequence shown here is derived from an EMBL/GenBank/DDBJ whole genome shotgun (WGS) entry which is preliminary data.</text>
</comment>
<feature type="compositionally biased region" description="Pro residues" evidence="11">
    <location>
        <begin position="108"/>
        <end position="123"/>
    </location>
</feature>
<dbReference type="GO" id="GO:0005634">
    <property type="term" value="C:nucleus"/>
    <property type="evidence" value="ECO:0007669"/>
    <property type="project" value="UniProtKB-SubCell"/>
</dbReference>
<keyword evidence="14" id="KW-1185">Reference proteome</keyword>
<dbReference type="PROSITE" id="PS50071">
    <property type="entry name" value="HOMEOBOX_2"/>
    <property type="match status" value="1"/>
</dbReference>
<feature type="domain" description="Homeobox" evidence="12">
    <location>
        <begin position="19"/>
        <end position="84"/>
    </location>
</feature>
<accession>A0AAV9EFF9</accession>
<dbReference type="PANTHER" id="PTHR45940">
    <property type="entry name" value="WUSCHEL-RELATED HOMEOBOX 1-RELATED"/>
    <property type="match status" value="1"/>
</dbReference>
<dbReference type="InterPro" id="IPR044555">
    <property type="entry name" value="WUSCHEL-like"/>
</dbReference>
<evidence type="ECO:0000256" key="2">
    <source>
        <dbReference type="ARBA" id="ARBA00022473"/>
    </source>
</evidence>
<dbReference type="Gene3D" id="1.10.10.60">
    <property type="entry name" value="Homeodomain-like"/>
    <property type="match status" value="1"/>
</dbReference>
<proteinExistence type="inferred from homology"/>
<keyword evidence="3" id="KW-0805">Transcription regulation</keyword>
<name>A0AAV9EFF9_ACOCL</name>
<dbReference type="SMART" id="SM00389">
    <property type="entry name" value="HOX"/>
    <property type="match status" value="1"/>
</dbReference>
<evidence type="ECO:0000256" key="9">
    <source>
        <dbReference type="PROSITE-ProRule" id="PRU00108"/>
    </source>
</evidence>
<dbReference type="Proteomes" id="UP001180020">
    <property type="component" value="Unassembled WGS sequence"/>
</dbReference>
<evidence type="ECO:0000256" key="8">
    <source>
        <dbReference type="ARBA" id="ARBA00024040"/>
    </source>
</evidence>
<keyword evidence="7 9" id="KW-0539">Nucleus</keyword>
<dbReference type="GO" id="GO:0003700">
    <property type="term" value="F:DNA-binding transcription factor activity"/>
    <property type="evidence" value="ECO:0007669"/>
    <property type="project" value="InterPro"/>
</dbReference>
<evidence type="ECO:0000256" key="3">
    <source>
        <dbReference type="ARBA" id="ARBA00023015"/>
    </source>
</evidence>
<evidence type="ECO:0000259" key="12">
    <source>
        <dbReference type="PROSITE" id="PS50071"/>
    </source>
</evidence>
<comment type="similarity">
    <text evidence="8">Belongs to the WUS homeobox family.</text>
</comment>
<dbReference type="PANTHER" id="PTHR45940:SF6">
    <property type="entry name" value="WUSCHEL-RELATED HOMEOBOX 2"/>
    <property type="match status" value="1"/>
</dbReference>
<dbReference type="GO" id="GO:0099402">
    <property type="term" value="P:plant organ development"/>
    <property type="evidence" value="ECO:0007669"/>
    <property type="project" value="InterPro"/>
</dbReference>
<evidence type="ECO:0000256" key="4">
    <source>
        <dbReference type="ARBA" id="ARBA00023125"/>
    </source>
</evidence>
<reference evidence="13" key="1">
    <citation type="journal article" date="2023" name="Nat. Commun.">
        <title>Diploid and tetraploid genomes of Acorus and the evolution of monocots.</title>
        <authorList>
            <person name="Ma L."/>
            <person name="Liu K.W."/>
            <person name="Li Z."/>
            <person name="Hsiao Y.Y."/>
            <person name="Qi Y."/>
            <person name="Fu T."/>
            <person name="Tang G.D."/>
            <person name="Zhang D."/>
            <person name="Sun W.H."/>
            <person name="Liu D.K."/>
            <person name="Li Y."/>
            <person name="Chen G.Z."/>
            <person name="Liu X.D."/>
            <person name="Liao X.Y."/>
            <person name="Jiang Y.T."/>
            <person name="Yu X."/>
            <person name="Hao Y."/>
            <person name="Huang J."/>
            <person name="Zhao X.W."/>
            <person name="Ke S."/>
            <person name="Chen Y.Y."/>
            <person name="Wu W.L."/>
            <person name="Hsu J.L."/>
            <person name="Lin Y.F."/>
            <person name="Huang M.D."/>
            <person name="Li C.Y."/>
            <person name="Huang L."/>
            <person name="Wang Z.W."/>
            <person name="Zhao X."/>
            <person name="Zhong W.Y."/>
            <person name="Peng D.H."/>
            <person name="Ahmad S."/>
            <person name="Lan S."/>
            <person name="Zhang J.S."/>
            <person name="Tsai W.C."/>
            <person name="Van de Peer Y."/>
            <person name="Liu Z.J."/>
        </authorList>
    </citation>
    <scope>NUCLEOTIDE SEQUENCE</scope>
    <source>
        <strain evidence="13">CP</strain>
    </source>
</reference>
<evidence type="ECO:0000256" key="5">
    <source>
        <dbReference type="ARBA" id="ARBA00023155"/>
    </source>
</evidence>
<dbReference type="AlphaFoldDB" id="A0AAV9EFF9"/>
<evidence type="ECO:0000256" key="10">
    <source>
        <dbReference type="RuleBase" id="RU000682"/>
    </source>
</evidence>
<sequence>MEDPTIDSGINGGAVVVGGGTSNNRWNPTKEQINLLEGLYRQGVRTPTAEQIQQITCILRSYGPIEGKNVFYWFQNHKARQRQKQKQQQDNSFVFFNGFLHHHHPHHGPPPSQPLLMSPPPPSAPYQGCPPHLVCGPFYGNMDHHHQQYPKVLIPGSLKRRTRVPPELVRADENNQIEGYNAPQPFYAENNRSSNETLQLFPLHPTGILEERTGESTTSTSNSAEIEMGGGGRDGDDEVNENHQHLFNFFGGLNE</sequence>
<comment type="subcellular location">
    <subcellularLocation>
        <location evidence="1 9 10">Nucleus</location>
    </subcellularLocation>
</comment>
<keyword evidence="4 9" id="KW-0238">DNA-binding</keyword>
<dbReference type="CDD" id="cd00086">
    <property type="entry name" value="homeodomain"/>
    <property type="match status" value="1"/>
</dbReference>
<gene>
    <name evidence="13" type="primary">WOX5</name>
    <name evidence="13" type="ORF">QJS10_CPA07g00217</name>
</gene>
<keyword evidence="2" id="KW-0217">Developmental protein</keyword>
<evidence type="ECO:0000313" key="14">
    <source>
        <dbReference type="Proteomes" id="UP001180020"/>
    </source>
</evidence>
<reference evidence="13" key="2">
    <citation type="submission" date="2023-06" db="EMBL/GenBank/DDBJ databases">
        <authorList>
            <person name="Ma L."/>
            <person name="Liu K.-W."/>
            <person name="Li Z."/>
            <person name="Hsiao Y.-Y."/>
            <person name="Qi Y."/>
            <person name="Fu T."/>
            <person name="Tang G."/>
            <person name="Zhang D."/>
            <person name="Sun W.-H."/>
            <person name="Liu D.-K."/>
            <person name="Li Y."/>
            <person name="Chen G.-Z."/>
            <person name="Liu X.-D."/>
            <person name="Liao X.-Y."/>
            <person name="Jiang Y.-T."/>
            <person name="Yu X."/>
            <person name="Hao Y."/>
            <person name="Huang J."/>
            <person name="Zhao X.-W."/>
            <person name="Ke S."/>
            <person name="Chen Y.-Y."/>
            <person name="Wu W.-L."/>
            <person name="Hsu J.-L."/>
            <person name="Lin Y.-F."/>
            <person name="Huang M.-D."/>
            <person name="Li C.-Y."/>
            <person name="Huang L."/>
            <person name="Wang Z.-W."/>
            <person name="Zhao X."/>
            <person name="Zhong W.-Y."/>
            <person name="Peng D.-H."/>
            <person name="Ahmad S."/>
            <person name="Lan S."/>
            <person name="Zhang J.-S."/>
            <person name="Tsai W.-C."/>
            <person name="Van De Peer Y."/>
            <person name="Liu Z.-J."/>
        </authorList>
    </citation>
    <scope>NUCLEOTIDE SEQUENCE</scope>
    <source>
        <strain evidence="13">CP</strain>
        <tissue evidence="13">Leaves</tissue>
    </source>
</reference>
<organism evidence="13 14">
    <name type="scientific">Acorus calamus</name>
    <name type="common">Sweet flag</name>
    <dbReference type="NCBI Taxonomy" id="4465"/>
    <lineage>
        <taxon>Eukaryota</taxon>
        <taxon>Viridiplantae</taxon>
        <taxon>Streptophyta</taxon>
        <taxon>Embryophyta</taxon>
        <taxon>Tracheophyta</taxon>
        <taxon>Spermatophyta</taxon>
        <taxon>Magnoliopsida</taxon>
        <taxon>Liliopsida</taxon>
        <taxon>Acoraceae</taxon>
        <taxon>Acorus</taxon>
    </lineage>
</organism>
<feature type="compositionally biased region" description="Low complexity" evidence="11">
    <location>
        <begin position="215"/>
        <end position="225"/>
    </location>
</feature>
<dbReference type="EMBL" id="JAUJYO010000007">
    <property type="protein sequence ID" value="KAK1311937.1"/>
    <property type="molecule type" value="Genomic_DNA"/>
</dbReference>
<feature type="DNA-binding region" description="Homeobox" evidence="9">
    <location>
        <begin position="21"/>
        <end position="85"/>
    </location>
</feature>
<evidence type="ECO:0000256" key="11">
    <source>
        <dbReference type="SAM" id="MobiDB-lite"/>
    </source>
</evidence>